<dbReference type="InterPro" id="IPR013149">
    <property type="entry name" value="ADH-like_C"/>
</dbReference>
<dbReference type="SUPFAM" id="SSF51735">
    <property type="entry name" value="NAD(P)-binding Rossmann-fold domains"/>
    <property type="match status" value="1"/>
</dbReference>
<dbReference type="Proteomes" id="UP001162131">
    <property type="component" value="Unassembled WGS sequence"/>
</dbReference>
<keyword evidence="1" id="KW-0521">NADP</keyword>
<dbReference type="InterPro" id="IPR036291">
    <property type="entry name" value="NAD(P)-bd_dom_sf"/>
</dbReference>
<dbReference type="SMART" id="SM00829">
    <property type="entry name" value="PKS_ER"/>
    <property type="match status" value="1"/>
</dbReference>
<dbReference type="PANTHER" id="PTHR48106">
    <property type="entry name" value="QUINONE OXIDOREDUCTASE PIG3-RELATED"/>
    <property type="match status" value="1"/>
</dbReference>
<dbReference type="InterPro" id="IPR011032">
    <property type="entry name" value="GroES-like_sf"/>
</dbReference>
<accession>A0AAU9JWM3</accession>
<dbReference type="EMBL" id="CAJZBQ010000054">
    <property type="protein sequence ID" value="CAG9332118.1"/>
    <property type="molecule type" value="Genomic_DNA"/>
</dbReference>
<dbReference type="GO" id="GO:0016651">
    <property type="term" value="F:oxidoreductase activity, acting on NAD(P)H"/>
    <property type="evidence" value="ECO:0007669"/>
    <property type="project" value="TreeGrafter"/>
</dbReference>
<dbReference type="Gene3D" id="3.90.180.10">
    <property type="entry name" value="Medium-chain alcohol dehydrogenases, catalytic domain"/>
    <property type="match status" value="1"/>
</dbReference>
<keyword evidence="5" id="KW-1185">Reference proteome</keyword>
<keyword evidence="2" id="KW-0560">Oxidoreductase</keyword>
<evidence type="ECO:0000256" key="1">
    <source>
        <dbReference type="ARBA" id="ARBA00022857"/>
    </source>
</evidence>
<gene>
    <name evidence="4" type="ORF">BSTOLATCC_MIC55572</name>
</gene>
<evidence type="ECO:0000313" key="5">
    <source>
        <dbReference type="Proteomes" id="UP001162131"/>
    </source>
</evidence>
<dbReference type="InterPro" id="IPR013154">
    <property type="entry name" value="ADH-like_N"/>
</dbReference>
<dbReference type="GO" id="GO:0070402">
    <property type="term" value="F:NADPH binding"/>
    <property type="evidence" value="ECO:0007669"/>
    <property type="project" value="TreeGrafter"/>
</dbReference>
<dbReference type="InterPro" id="IPR020843">
    <property type="entry name" value="ER"/>
</dbReference>
<dbReference type="Pfam" id="PF08240">
    <property type="entry name" value="ADH_N"/>
    <property type="match status" value="1"/>
</dbReference>
<dbReference type="SUPFAM" id="SSF50129">
    <property type="entry name" value="GroES-like"/>
    <property type="match status" value="1"/>
</dbReference>
<dbReference type="AlphaFoldDB" id="A0AAU9JWM3"/>
<organism evidence="4 5">
    <name type="scientific">Blepharisma stoltei</name>
    <dbReference type="NCBI Taxonomy" id="1481888"/>
    <lineage>
        <taxon>Eukaryota</taxon>
        <taxon>Sar</taxon>
        <taxon>Alveolata</taxon>
        <taxon>Ciliophora</taxon>
        <taxon>Postciliodesmatophora</taxon>
        <taxon>Heterotrichea</taxon>
        <taxon>Heterotrichida</taxon>
        <taxon>Blepharismidae</taxon>
        <taxon>Blepharisma</taxon>
    </lineage>
</organism>
<protein>
    <recommendedName>
        <fullName evidence="3">Enoyl reductase (ER) domain-containing protein</fullName>
    </recommendedName>
</protein>
<name>A0AAU9JWM3_9CILI</name>
<evidence type="ECO:0000259" key="3">
    <source>
        <dbReference type="SMART" id="SM00829"/>
    </source>
</evidence>
<dbReference type="PANTHER" id="PTHR48106:SF18">
    <property type="entry name" value="QUINONE OXIDOREDUCTASE PIG3"/>
    <property type="match status" value="1"/>
</dbReference>
<reference evidence="4" key="1">
    <citation type="submission" date="2021-09" db="EMBL/GenBank/DDBJ databases">
        <authorList>
            <consortium name="AG Swart"/>
            <person name="Singh M."/>
            <person name="Singh A."/>
            <person name="Seah K."/>
            <person name="Emmerich C."/>
        </authorList>
    </citation>
    <scope>NUCLEOTIDE SEQUENCE</scope>
    <source>
        <strain evidence="4">ATCC30299</strain>
    </source>
</reference>
<proteinExistence type="predicted"/>
<evidence type="ECO:0000313" key="4">
    <source>
        <dbReference type="EMBL" id="CAG9332118.1"/>
    </source>
</evidence>
<dbReference type="Pfam" id="PF00107">
    <property type="entry name" value="ADH_zinc_N"/>
    <property type="match status" value="1"/>
</dbReference>
<dbReference type="Gene3D" id="3.40.50.720">
    <property type="entry name" value="NAD(P)-binding Rossmann-like Domain"/>
    <property type="match status" value="1"/>
</dbReference>
<evidence type="ECO:0000256" key="2">
    <source>
        <dbReference type="ARBA" id="ARBA00023002"/>
    </source>
</evidence>
<sequence>MAEKIKLASIEKYTDLGTIQIKEIDVPSLPEGYVLIKTEFASINPSDEIVAMGCSHFHLSNSSLGLQGSGTVMQSGGGALANSLVNKRVAFLVSGQNSIGSFSEYSITKAEKVLPINDDFSFENAANVFTAFTVEYMMKKIKKGNHRAVIQTAAASSVGKALLRYCHYYGIPVINLVRRNDQAEVLRDIGADYIIITTSEGWQNRTRLLVKELGATIGFDAISGEMAGEVYDLIKEPGKLYIYGNLSGQFCMINPTSLARKKIIRGLDLNIWLTKLTILKKMDIFDKVQKLYDQIFRIDYKETINLNKLKNALISYRERKTNSKILVRTRFD</sequence>
<comment type="caution">
    <text evidence="4">The sequence shown here is derived from an EMBL/GenBank/DDBJ whole genome shotgun (WGS) entry which is preliminary data.</text>
</comment>
<feature type="domain" description="Enoyl reductase (ER)" evidence="3">
    <location>
        <begin position="14"/>
        <end position="327"/>
    </location>
</feature>